<sequence length="80" mass="8933">MLAIALISSALQSYLVVGALTCLILPRVRHGLFRALNPTRWHRHPKAAYLAFVVAVAASATVAWPWLLRNRYLQPASLRL</sequence>
<feature type="transmembrane region" description="Helical" evidence="1">
    <location>
        <begin position="47"/>
        <end position="67"/>
    </location>
</feature>
<keyword evidence="1" id="KW-1133">Transmembrane helix</keyword>
<evidence type="ECO:0000313" key="3">
    <source>
        <dbReference type="Proteomes" id="UP001356170"/>
    </source>
</evidence>
<gene>
    <name evidence="2" type="ORF">V3390_08520</name>
</gene>
<protein>
    <submittedName>
        <fullName evidence="2">Uncharacterized protein</fullName>
    </submittedName>
</protein>
<dbReference type="RefSeq" id="WP_331704100.1">
    <property type="nucleotide sequence ID" value="NZ_JAZHBO010000002.1"/>
</dbReference>
<keyword evidence="1" id="KW-0812">Transmembrane</keyword>
<organism evidence="2 3">
    <name type="scientific">Aquilutibacter rugosus</name>
    <dbReference type="NCBI Taxonomy" id="3115820"/>
    <lineage>
        <taxon>Bacteria</taxon>
        <taxon>Pseudomonadati</taxon>
        <taxon>Pseudomonadota</taxon>
        <taxon>Gammaproteobacteria</taxon>
        <taxon>Lysobacterales</taxon>
        <taxon>Lysobacteraceae</taxon>
        <taxon>Aquilutibacter</taxon>
    </lineage>
</organism>
<proteinExistence type="predicted"/>
<dbReference type="EMBL" id="JAZHBO010000002">
    <property type="protein sequence ID" value="MEF2156266.1"/>
    <property type="molecule type" value="Genomic_DNA"/>
</dbReference>
<name>A0ABU7V0F4_9GAMM</name>
<accession>A0ABU7V0F4</accession>
<reference evidence="2 3" key="1">
    <citation type="submission" date="2024-01" db="EMBL/GenBank/DDBJ databases">
        <title>Novel species of the genus Luteimonas isolated from rivers.</title>
        <authorList>
            <person name="Lu H."/>
        </authorList>
    </citation>
    <scope>NUCLEOTIDE SEQUENCE [LARGE SCALE GENOMIC DNA]</scope>
    <source>
        <strain evidence="2 3">FXH3W</strain>
    </source>
</reference>
<evidence type="ECO:0000256" key="1">
    <source>
        <dbReference type="SAM" id="Phobius"/>
    </source>
</evidence>
<dbReference type="Proteomes" id="UP001356170">
    <property type="component" value="Unassembled WGS sequence"/>
</dbReference>
<comment type="caution">
    <text evidence="2">The sequence shown here is derived from an EMBL/GenBank/DDBJ whole genome shotgun (WGS) entry which is preliminary data.</text>
</comment>
<feature type="transmembrane region" description="Helical" evidence="1">
    <location>
        <begin position="6"/>
        <end position="26"/>
    </location>
</feature>
<evidence type="ECO:0000313" key="2">
    <source>
        <dbReference type="EMBL" id="MEF2156266.1"/>
    </source>
</evidence>
<keyword evidence="1" id="KW-0472">Membrane</keyword>
<keyword evidence="3" id="KW-1185">Reference proteome</keyword>